<keyword evidence="2" id="KW-0472">Membrane</keyword>
<reference evidence="3 4" key="2">
    <citation type="submission" date="2019-01" db="EMBL/GenBank/DDBJ databases">
        <title>The decoding of complex shrimp genome reveals the adaptation for benthos swimmer, frequently molting mechanism and breeding impact on genome.</title>
        <authorList>
            <person name="Sun Y."/>
            <person name="Gao Y."/>
            <person name="Yu Y."/>
        </authorList>
    </citation>
    <scope>NUCLEOTIDE SEQUENCE [LARGE SCALE GENOMIC DNA]</scope>
    <source>
        <tissue evidence="3">Muscle</tissue>
    </source>
</reference>
<proteinExistence type="predicted"/>
<feature type="transmembrane region" description="Helical" evidence="2">
    <location>
        <begin position="236"/>
        <end position="259"/>
    </location>
</feature>
<dbReference type="Proteomes" id="UP000283509">
    <property type="component" value="Unassembled WGS sequence"/>
</dbReference>
<protein>
    <submittedName>
        <fullName evidence="3">Uncharacterized protein</fullName>
    </submittedName>
</protein>
<feature type="transmembrane region" description="Helical" evidence="2">
    <location>
        <begin position="68"/>
        <end position="96"/>
    </location>
</feature>
<evidence type="ECO:0000256" key="1">
    <source>
        <dbReference type="SAM" id="MobiDB-lite"/>
    </source>
</evidence>
<gene>
    <name evidence="3" type="ORF">C7M84_021095</name>
</gene>
<comment type="caution">
    <text evidence="3">The sequence shown here is derived from an EMBL/GenBank/DDBJ whole genome shotgun (WGS) entry which is preliminary data.</text>
</comment>
<dbReference type="PANTHER" id="PTHR23304">
    <property type="entry name" value="SPOT2-RELATED"/>
    <property type="match status" value="1"/>
</dbReference>
<dbReference type="EMBL" id="QCYY01004320">
    <property type="protein sequence ID" value="ROT61161.1"/>
    <property type="molecule type" value="Genomic_DNA"/>
</dbReference>
<sequence length="645" mass="70849">MNSFLPLSYFIFLSFSLFHLLFPSPSSLSYPSFISSSLLLPLSSLISLSFSLFHLLSSSPSPSFISYLPLLFPLSSLTFLSIFTSVAIIFLSFVHFSCFIDPSLGLLSSPPSLFPSTPPLLFFCPFSHFFPCLSSFSSPSDIPSLSNSSLPFLLFPCLSSHSSPSIPSLSLSYFSLLFLLFPVYFPTLLLLPFPLPLLFHSYFSPFSLFIFPFFSFFYPFPLPLILLFLSSPFPVIFLFFSFFYPFLIPLFLSSFFPVYLPTLLFTPSPSLIPLFLSSFSLFNSFFFSFLYPFPLPLLFLFSFPSLPCLSSFYLVLISSPSLIPFCLSSFPLFIFLFSLLLLPLSSPSLIPLKSHSISNDKPPPPPSPLPNPLASALKCYSPNAKKKCFCRASPAAANQPKPESEGGRKGGSSRILPRRVSNLAPALHFDDSRAPPFPPLALPLDWLPRLKTGCRVSRSVCVCVCLSATLSPARSAPRLAAASQGLSVCLSVCHPFPPLALPLDWLPRSSHPFPARSAPRLPRLKVCLCVCLSATFPPLALPLDWLPRLKVCLCVCLSVCHPFPRSLCPLDLAAASQGLSVCLSVCLPPFPPLALPLDWLPRLKVCLCVCLSVCHLSPLALPPRLAVSRSVCVSVCLPPFPPLCP</sequence>
<reference evidence="3 4" key="1">
    <citation type="submission" date="2018-04" db="EMBL/GenBank/DDBJ databases">
        <authorList>
            <person name="Zhang X."/>
            <person name="Yuan J."/>
            <person name="Li F."/>
            <person name="Xiang J."/>
        </authorList>
    </citation>
    <scope>NUCLEOTIDE SEQUENCE [LARGE SCALE GENOMIC DNA]</scope>
    <source>
        <tissue evidence="3">Muscle</tissue>
    </source>
</reference>
<feature type="region of interest" description="Disordered" evidence="1">
    <location>
        <begin position="396"/>
        <end position="415"/>
    </location>
</feature>
<feature type="transmembrane region" description="Helical" evidence="2">
    <location>
        <begin position="39"/>
        <end position="56"/>
    </location>
</feature>
<feature type="transmembrane region" description="Helical" evidence="2">
    <location>
        <begin position="271"/>
        <end position="290"/>
    </location>
</feature>
<feature type="transmembrane region" description="Helical" evidence="2">
    <location>
        <begin position="206"/>
        <end position="229"/>
    </location>
</feature>
<dbReference type="PANTHER" id="PTHR23304:SF183">
    <property type="entry name" value="T. BRUCEI SPP.-SPECIFIC PROTEIN"/>
    <property type="match status" value="1"/>
</dbReference>
<feature type="transmembrane region" description="Helical" evidence="2">
    <location>
        <begin position="171"/>
        <end position="194"/>
    </location>
</feature>
<evidence type="ECO:0000313" key="3">
    <source>
        <dbReference type="EMBL" id="ROT61161.1"/>
    </source>
</evidence>
<keyword evidence="4" id="KW-1185">Reference proteome</keyword>
<keyword evidence="2" id="KW-1133">Transmembrane helix</keyword>
<dbReference type="AlphaFoldDB" id="A0A3R7LRP9"/>
<feature type="transmembrane region" description="Helical" evidence="2">
    <location>
        <begin position="322"/>
        <end position="344"/>
    </location>
</feature>
<keyword evidence="2" id="KW-0812">Transmembrane</keyword>
<evidence type="ECO:0000256" key="2">
    <source>
        <dbReference type="SAM" id="Phobius"/>
    </source>
</evidence>
<accession>A0A3R7LRP9</accession>
<name>A0A3R7LRP9_PENVA</name>
<evidence type="ECO:0000313" key="4">
    <source>
        <dbReference type="Proteomes" id="UP000283509"/>
    </source>
</evidence>
<organism evidence="3 4">
    <name type="scientific">Penaeus vannamei</name>
    <name type="common">Whiteleg shrimp</name>
    <name type="synonym">Litopenaeus vannamei</name>
    <dbReference type="NCBI Taxonomy" id="6689"/>
    <lineage>
        <taxon>Eukaryota</taxon>
        <taxon>Metazoa</taxon>
        <taxon>Ecdysozoa</taxon>
        <taxon>Arthropoda</taxon>
        <taxon>Crustacea</taxon>
        <taxon>Multicrustacea</taxon>
        <taxon>Malacostraca</taxon>
        <taxon>Eumalacostraca</taxon>
        <taxon>Eucarida</taxon>
        <taxon>Decapoda</taxon>
        <taxon>Dendrobranchiata</taxon>
        <taxon>Penaeoidea</taxon>
        <taxon>Penaeidae</taxon>
        <taxon>Penaeus</taxon>
    </lineage>
</organism>